<name>A0A1H3I0L5_9PSED</name>
<proteinExistence type="predicted"/>
<gene>
    <name evidence="1" type="ORF">SAMN05216247_10399</name>
</gene>
<dbReference type="Proteomes" id="UP000182902">
    <property type="component" value="Unassembled WGS sequence"/>
</dbReference>
<accession>A0A1H3I0L5</accession>
<protein>
    <submittedName>
        <fullName evidence="1">Uncharacterized protein</fullName>
    </submittedName>
</protein>
<dbReference type="EMBL" id="FNOX01000003">
    <property type="protein sequence ID" value="SDY20995.1"/>
    <property type="molecule type" value="Genomic_DNA"/>
</dbReference>
<sequence length="46" mass="5099">MQHSLNVGAGLSGRRIAAMQAPRYIRHTELMLSQASQLPQGYALFK</sequence>
<reference evidence="1 2" key="1">
    <citation type="submission" date="2016-10" db="EMBL/GenBank/DDBJ databases">
        <authorList>
            <person name="de Groot N.N."/>
        </authorList>
    </citation>
    <scope>NUCLEOTIDE SEQUENCE [LARGE SCALE GENOMIC DNA]</scope>
    <source>
        <strain evidence="1 2">ICMP 14252</strain>
    </source>
</reference>
<dbReference type="AlphaFoldDB" id="A0A1H3I0L5"/>
<evidence type="ECO:0000313" key="1">
    <source>
        <dbReference type="EMBL" id="SDY20995.1"/>
    </source>
</evidence>
<organism evidence="1 2">
    <name type="scientific">Pseudomonas salomonii</name>
    <dbReference type="NCBI Taxonomy" id="191391"/>
    <lineage>
        <taxon>Bacteria</taxon>
        <taxon>Pseudomonadati</taxon>
        <taxon>Pseudomonadota</taxon>
        <taxon>Gammaproteobacteria</taxon>
        <taxon>Pseudomonadales</taxon>
        <taxon>Pseudomonadaceae</taxon>
        <taxon>Pseudomonas</taxon>
    </lineage>
</organism>
<evidence type="ECO:0000313" key="2">
    <source>
        <dbReference type="Proteomes" id="UP000182902"/>
    </source>
</evidence>